<proteinExistence type="predicted"/>
<dbReference type="InterPro" id="IPR055371">
    <property type="entry name" value="SpaA_PFL_dom_4"/>
</dbReference>
<dbReference type="EMBL" id="CP151632">
    <property type="protein sequence ID" value="WZO35606.1"/>
    <property type="molecule type" value="Genomic_DNA"/>
</dbReference>
<dbReference type="InterPro" id="IPR002035">
    <property type="entry name" value="VWF_A"/>
</dbReference>
<accession>A0AAU6SFD0</accession>
<evidence type="ECO:0000313" key="4">
    <source>
        <dbReference type="EMBL" id="WZO35606.1"/>
    </source>
</evidence>
<reference evidence="4" key="1">
    <citation type="submission" date="2024-04" db="EMBL/GenBank/DDBJ databases">
        <authorList>
            <person name="Roder T."/>
            <person name="Oberhansli S."/>
            <person name="Kreuzer M."/>
        </authorList>
    </citation>
    <scope>NUCLEOTIDE SEQUENCE</scope>
    <source>
        <strain evidence="4">LWS13-1.2</strain>
    </source>
</reference>
<keyword evidence="2" id="KW-0472">Membrane</keyword>
<evidence type="ECO:0000259" key="3">
    <source>
        <dbReference type="SMART" id="SM00327"/>
    </source>
</evidence>
<evidence type="ECO:0000256" key="2">
    <source>
        <dbReference type="SAM" id="Phobius"/>
    </source>
</evidence>
<dbReference type="InterPro" id="IPR006311">
    <property type="entry name" value="TAT_signal"/>
</dbReference>
<dbReference type="SUPFAM" id="SSF53300">
    <property type="entry name" value="vWA-like"/>
    <property type="match status" value="1"/>
</dbReference>
<gene>
    <name evidence="4" type="ORF">MRBLWS13_003310</name>
</gene>
<organism evidence="4">
    <name type="scientific">Microbacterium sp. LWS13-1.2</name>
    <dbReference type="NCBI Taxonomy" id="3135264"/>
    <lineage>
        <taxon>Bacteria</taxon>
        <taxon>Bacillati</taxon>
        <taxon>Actinomycetota</taxon>
        <taxon>Actinomycetes</taxon>
        <taxon>Micrococcales</taxon>
        <taxon>Microbacteriaceae</taxon>
        <taxon>Microbacterium</taxon>
    </lineage>
</organism>
<dbReference type="Pfam" id="PF24514">
    <property type="entry name" value="SpaA_4"/>
    <property type="match status" value="1"/>
</dbReference>
<dbReference type="RefSeq" id="WP_349426428.1">
    <property type="nucleotide sequence ID" value="NZ_CP151632.1"/>
</dbReference>
<feature type="region of interest" description="Disordered" evidence="1">
    <location>
        <begin position="194"/>
        <end position="224"/>
    </location>
</feature>
<feature type="compositionally biased region" description="Polar residues" evidence="1">
    <location>
        <begin position="194"/>
        <end position="212"/>
    </location>
</feature>
<keyword evidence="2" id="KW-0812">Transmembrane</keyword>
<dbReference type="AlphaFoldDB" id="A0AAU6SFD0"/>
<name>A0AAU6SFD0_9MICO</name>
<feature type="domain" description="VWFA" evidence="3">
    <location>
        <begin position="252"/>
        <end position="434"/>
    </location>
</feature>
<dbReference type="CDD" id="cd00198">
    <property type="entry name" value="vWFA"/>
    <property type="match status" value="1"/>
</dbReference>
<dbReference type="InterPro" id="IPR036465">
    <property type="entry name" value="vWFA_dom_sf"/>
</dbReference>
<keyword evidence="2" id="KW-1133">Transmembrane helix</keyword>
<dbReference type="SMART" id="SM00327">
    <property type="entry name" value="VWA"/>
    <property type="match status" value="1"/>
</dbReference>
<protein>
    <submittedName>
        <fullName evidence="4">VWA domain-containing protein</fullName>
    </submittedName>
</protein>
<evidence type="ECO:0000256" key="1">
    <source>
        <dbReference type="SAM" id="MobiDB-lite"/>
    </source>
</evidence>
<dbReference type="Gene3D" id="3.40.50.410">
    <property type="entry name" value="von Willebrand factor, type A domain"/>
    <property type="match status" value="1"/>
</dbReference>
<dbReference type="Pfam" id="PF00092">
    <property type="entry name" value="VWA"/>
    <property type="match status" value="1"/>
</dbReference>
<feature type="transmembrane region" description="Helical" evidence="2">
    <location>
        <begin position="937"/>
        <end position="958"/>
    </location>
</feature>
<dbReference type="PROSITE" id="PS51318">
    <property type="entry name" value="TAT"/>
    <property type="match status" value="1"/>
</dbReference>
<sequence>MRQHARNRRRMRRSAGAVAATVLSAGLVLGGLAPALAVPSVAPATSVDTSAAARAAQAIAPLAAPSIPSGGAAITVNLRALRDAAGGQTTTSATAGIALELRNETTVDGGATYGSTVVATCTTDADGDCSFVLANAPTSNGPRYWVVPTATAGPDAFLSQYLVTGDNTDSSNNTDRFAATPYAFRTPAITRSQTPYQVPTTGTGNMPSSSRVGNPGLPLSRTVSTSNRWNHYGTEMIPTIDNPRFTPTCTPGLKVALIVDTSTSMTYNNNEGLNGARTASKAFAAAFAGKGVSLGIFQFGNNAATVMNPTVVTSGNLSSINSTINGISVSGTQYTNWDRGIEQVAGADYDIAVMLTDGNPTRYRSGSGNGSWTDLRGIEEAILSANLVKAQGTQMITFGVGDYLNPSTPYNLASVTGPVQWTANGGIPIGQADFAIPTSWDVVATQLGNLASSLTCEATVQVRKQERAGNGTLTDAAGWTFTPAKTGAGTMTPAGAQTTATGGYLPQPWRIAFTSASQTANVSITETAKPGWSVESVTCLKNGAPISGIPNAATFSLTGLAVGDAVVCTVVNGQAATVQANKTWVVKDSAGTTVGTYYQRGNAGDPAVPAGLAATPGIGQTPSPKWGTAYSGFSIGQQLALRETATIDAQLLPGCVLTSQQLTAGNSQSTGLPFDLTTGDYTATLVGGANVFEFTNTVTCTQTLDLVKVVAAPGTAATSVWTLEAKAPSGALTGPKGTYSASTPVTASVSPAAAYTLSESGGPDTYVPASTGWQCVLTGTTTTVAVTNAKVTVPLGQKVTCTVTNTTAKLTLLKKTADGSGLVPADFTLTGTPASGFTLAALQTAGATTASAGNTFEVRPAHTYTLAETDDSGTIAYRNLGLQKLKPGTDPAVDANWENVASTEVQVAAGEQATYRFVNDKVPAVVLPLTGGTASDAFLLLGGAIVSAVVAVAAWRAARRMKRGTA</sequence>